<dbReference type="InterPro" id="IPR036291">
    <property type="entry name" value="NAD(P)-bd_dom_sf"/>
</dbReference>
<dbReference type="PANTHER" id="PTHR42760">
    <property type="entry name" value="SHORT-CHAIN DEHYDROGENASES/REDUCTASES FAMILY MEMBER"/>
    <property type="match status" value="1"/>
</dbReference>
<organism evidence="4 5">
    <name type="scientific">Sinobaca qinghaiensis</name>
    <dbReference type="NCBI Taxonomy" id="342944"/>
    <lineage>
        <taxon>Bacteria</taxon>
        <taxon>Bacillati</taxon>
        <taxon>Bacillota</taxon>
        <taxon>Bacilli</taxon>
        <taxon>Bacillales</taxon>
        <taxon>Sporolactobacillaceae</taxon>
        <taxon>Sinobaca</taxon>
    </lineage>
</organism>
<keyword evidence="2" id="KW-0560">Oxidoreductase</keyword>
<dbReference type="OrthoDB" id="112317at2"/>
<dbReference type="PRINTS" id="PR00081">
    <property type="entry name" value="GDHRDH"/>
</dbReference>
<dbReference type="PANTHER" id="PTHR42760:SF133">
    <property type="entry name" value="3-OXOACYL-[ACYL-CARRIER-PROTEIN] REDUCTASE"/>
    <property type="match status" value="1"/>
</dbReference>
<dbReference type="PROSITE" id="PS00061">
    <property type="entry name" value="ADH_SHORT"/>
    <property type="match status" value="1"/>
</dbReference>
<evidence type="ECO:0000313" key="5">
    <source>
        <dbReference type="Proteomes" id="UP000285120"/>
    </source>
</evidence>
<reference evidence="4 5" key="1">
    <citation type="submission" date="2018-09" db="EMBL/GenBank/DDBJ databases">
        <title>Genomic Encyclopedia of Archaeal and Bacterial Type Strains, Phase II (KMG-II): from individual species to whole genera.</title>
        <authorList>
            <person name="Goeker M."/>
        </authorList>
    </citation>
    <scope>NUCLEOTIDE SEQUENCE [LARGE SCALE GENOMIC DNA]</scope>
    <source>
        <strain evidence="4 5">DSM 17008</strain>
    </source>
</reference>
<dbReference type="CDD" id="cd05233">
    <property type="entry name" value="SDR_c"/>
    <property type="match status" value="1"/>
</dbReference>
<dbReference type="InterPro" id="IPR020904">
    <property type="entry name" value="Sc_DH/Rdtase_CS"/>
</dbReference>
<keyword evidence="5" id="KW-1185">Reference proteome</keyword>
<dbReference type="SMART" id="SM00822">
    <property type="entry name" value="PKS_KR"/>
    <property type="match status" value="1"/>
</dbReference>
<evidence type="ECO:0000259" key="3">
    <source>
        <dbReference type="SMART" id="SM00822"/>
    </source>
</evidence>
<accession>A0A419UWF1</accession>
<name>A0A419UWF1_9BACL</name>
<feature type="domain" description="Ketoreductase" evidence="3">
    <location>
        <begin position="6"/>
        <end position="188"/>
    </location>
</feature>
<dbReference type="SUPFAM" id="SSF51735">
    <property type="entry name" value="NAD(P)-binding Rossmann-fold domains"/>
    <property type="match status" value="1"/>
</dbReference>
<comment type="similarity">
    <text evidence="1">Belongs to the short-chain dehydrogenases/reductases (SDR) family.</text>
</comment>
<dbReference type="Pfam" id="PF13561">
    <property type="entry name" value="adh_short_C2"/>
    <property type="match status" value="1"/>
</dbReference>
<dbReference type="AlphaFoldDB" id="A0A419UWF1"/>
<dbReference type="FunFam" id="3.40.50.720:FF:000084">
    <property type="entry name" value="Short-chain dehydrogenase reductase"/>
    <property type="match status" value="1"/>
</dbReference>
<dbReference type="GO" id="GO:0016616">
    <property type="term" value="F:oxidoreductase activity, acting on the CH-OH group of donors, NAD or NADP as acceptor"/>
    <property type="evidence" value="ECO:0007669"/>
    <property type="project" value="UniProtKB-ARBA"/>
</dbReference>
<evidence type="ECO:0000256" key="1">
    <source>
        <dbReference type="ARBA" id="ARBA00006484"/>
    </source>
</evidence>
<evidence type="ECO:0000256" key="2">
    <source>
        <dbReference type="ARBA" id="ARBA00023002"/>
    </source>
</evidence>
<dbReference type="RefSeq" id="WP_120194030.1">
    <property type="nucleotide sequence ID" value="NZ_RAPK01000011.1"/>
</dbReference>
<dbReference type="Proteomes" id="UP000285120">
    <property type="component" value="Unassembled WGS sequence"/>
</dbReference>
<dbReference type="GO" id="GO:0008206">
    <property type="term" value="P:bile acid metabolic process"/>
    <property type="evidence" value="ECO:0007669"/>
    <property type="project" value="UniProtKB-ARBA"/>
</dbReference>
<dbReference type="InterPro" id="IPR057326">
    <property type="entry name" value="KR_dom"/>
</dbReference>
<proteinExistence type="inferred from homology"/>
<protein>
    <submittedName>
        <fullName evidence="4">3-oxoacyl-[acyl-carrier protein] reductase</fullName>
    </submittedName>
</protein>
<evidence type="ECO:0000313" key="4">
    <source>
        <dbReference type="EMBL" id="RKD69457.1"/>
    </source>
</evidence>
<dbReference type="PRINTS" id="PR00080">
    <property type="entry name" value="SDRFAMILY"/>
</dbReference>
<gene>
    <name evidence="4" type="ORF">ATL39_2875</name>
</gene>
<comment type="caution">
    <text evidence="4">The sequence shown here is derived from an EMBL/GenBank/DDBJ whole genome shotgun (WGS) entry which is preliminary data.</text>
</comment>
<dbReference type="Gene3D" id="3.40.50.720">
    <property type="entry name" value="NAD(P)-binding Rossmann-like Domain"/>
    <property type="match status" value="1"/>
</dbReference>
<sequence length="252" mass="26493">MRFENRTAVITGGGSGIGKETARRLAQEGASVILVGRSLDKLEAAAKEIPGAAVFAADVTNAEDVQKLAAFIEKAGGGLHVLINGAGASRHSRIMDTTEEEWDAVQDVNVKSVFLVSKALAAVMCAEAEQETKQTGRAVVTIASLSAHKAGAYIPHYSAAKAGAMHFTKALALELGPYGIRANSISPGFIDTPLIEENLKNEKFQKAIEHNTVLKRPGTAAEIANVAAFIASDEASYMTGSDILVDGGWMIK</sequence>
<dbReference type="InterPro" id="IPR002347">
    <property type="entry name" value="SDR_fam"/>
</dbReference>
<dbReference type="EMBL" id="RAPK01000011">
    <property type="protein sequence ID" value="RKD69457.1"/>
    <property type="molecule type" value="Genomic_DNA"/>
</dbReference>